<comment type="caution">
    <text evidence="3">The sequence shown here is derived from an EMBL/GenBank/DDBJ whole genome shotgun (WGS) entry which is preliminary data.</text>
</comment>
<feature type="compositionally biased region" description="Basic and acidic residues" evidence="2">
    <location>
        <begin position="110"/>
        <end position="122"/>
    </location>
</feature>
<feature type="region of interest" description="Disordered" evidence="2">
    <location>
        <begin position="1"/>
        <end position="150"/>
    </location>
</feature>
<feature type="compositionally biased region" description="Basic and acidic residues" evidence="2">
    <location>
        <begin position="45"/>
        <end position="65"/>
    </location>
</feature>
<keyword evidence="1" id="KW-0175">Coiled coil</keyword>
<evidence type="ECO:0000256" key="2">
    <source>
        <dbReference type="SAM" id="MobiDB-lite"/>
    </source>
</evidence>
<dbReference type="AlphaFoldDB" id="A0ABD2NNM3"/>
<protein>
    <submittedName>
        <fullName evidence="3">Uncharacterized protein</fullName>
    </submittedName>
</protein>
<accession>A0ABD2NNM3</accession>
<proteinExistence type="predicted"/>
<feature type="compositionally biased region" description="Basic residues" evidence="2">
    <location>
        <begin position="1"/>
        <end position="26"/>
    </location>
</feature>
<feature type="compositionally biased region" description="Basic and acidic residues" evidence="2">
    <location>
        <begin position="224"/>
        <end position="234"/>
    </location>
</feature>
<sequence length="289" mass="33765">MGKHKKSSKKSKHHKKEKKHKHKRKSSSSESSSADEWVEKSPTNKADKLDLSPKKDETKSQREDWLDMSQIFLTSSTSDKRKERELEKQRGGKKNRLPTFKKPSDNFNFEYHDSKEKKDYNWKRSKNSSLKTTIEDPKSDNYNNKRKDDEETHIQEKLTKIDMIPLDPNIIAAKLVKAEIMGNTKLIAELKQKLEDAKQAKIRENEINREIILTQTNVEGDSRPLKIENDEYGSKKKKRKVETHTSKERTSYYADDDKYSLKQMFKLKNIVLQIVSTKNSLKLLGILGK</sequence>
<reference evidence="3 4" key="1">
    <citation type="journal article" date="2021" name="BMC Biol.">
        <title>Horizontally acquired antibacterial genes associated with adaptive radiation of ladybird beetles.</title>
        <authorList>
            <person name="Li H.S."/>
            <person name="Tang X.F."/>
            <person name="Huang Y.H."/>
            <person name="Xu Z.Y."/>
            <person name="Chen M.L."/>
            <person name="Du X.Y."/>
            <person name="Qiu B.Y."/>
            <person name="Chen P.T."/>
            <person name="Zhang W."/>
            <person name="Slipinski A."/>
            <person name="Escalona H.E."/>
            <person name="Waterhouse R.M."/>
            <person name="Zwick A."/>
            <person name="Pang H."/>
        </authorList>
    </citation>
    <scope>NUCLEOTIDE SEQUENCE [LARGE SCALE GENOMIC DNA]</scope>
    <source>
        <strain evidence="3">SYSU2018</strain>
    </source>
</reference>
<name>A0ABD2NNM3_9CUCU</name>
<evidence type="ECO:0000256" key="1">
    <source>
        <dbReference type="SAM" id="Coils"/>
    </source>
</evidence>
<gene>
    <name evidence="3" type="ORF">HHI36_017778</name>
</gene>
<feature type="compositionally biased region" description="Basic and acidic residues" evidence="2">
    <location>
        <begin position="78"/>
        <end position="90"/>
    </location>
</feature>
<organism evidence="3 4">
    <name type="scientific">Cryptolaemus montrouzieri</name>
    <dbReference type="NCBI Taxonomy" id="559131"/>
    <lineage>
        <taxon>Eukaryota</taxon>
        <taxon>Metazoa</taxon>
        <taxon>Ecdysozoa</taxon>
        <taxon>Arthropoda</taxon>
        <taxon>Hexapoda</taxon>
        <taxon>Insecta</taxon>
        <taxon>Pterygota</taxon>
        <taxon>Neoptera</taxon>
        <taxon>Endopterygota</taxon>
        <taxon>Coleoptera</taxon>
        <taxon>Polyphaga</taxon>
        <taxon>Cucujiformia</taxon>
        <taxon>Coccinelloidea</taxon>
        <taxon>Coccinellidae</taxon>
        <taxon>Scymninae</taxon>
        <taxon>Scymnini</taxon>
        <taxon>Cryptolaemus</taxon>
    </lineage>
</organism>
<evidence type="ECO:0000313" key="4">
    <source>
        <dbReference type="Proteomes" id="UP001516400"/>
    </source>
</evidence>
<dbReference type="Proteomes" id="UP001516400">
    <property type="component" value="Unassembled WGS sequence"/>
</dbReference>
<keyword evidence="4" id="KW-1185">Reference proteome</keyword>
<dbReference type="EMBL" id="JABFTP020000124">
    <property type="protein sequence ID" value="KAL3280288.1"/>
    <property type="molecule type" value="Genomic_DNA"/>
</dbReference>
<feature type="compositionally biased region" description="Basic and acidic residues" evidence="2">
    <location>
        <begin position="133"/>
        <end position="150"/>
    </location>
</feature>
<evidence type="ECO:0000313" key="3">
    <source>
        <dbReference type="EMBL" id="KAL3280288.1"/>
    </source>
</evidence>
<feature type="region of interest" description="Disordered" evidence="2">
    <location>
        <begin position="224"/>
        <end position="246"/>
    </location>
</feature>
<feature type="coiled-coil region" evidence="1">
    <location>
        <begin position="180"/>
        <end position="210"/>
    </location>
</feature>